<keyword evidence="1" id="KW-1133">Transmembrane helix</keyword>
<keyword evidence="1" id="KW-0812">Transmembrane</keyword>
<accession>A0ABW3GK50</accession>
<reference evidence="3" key="1">
    <citation type="journal article" date="2019" name="Int. J. Syst. Evol. Microbiol.">
        <title>The Global Catalogue of Microorganisms (GCM) 10K type strain sequencing project: providing services to taxonomists for standard genome sequencing and annotation.</title>
        <authorList>
            <consortium name="The Broad Institute Genomics Platform"/>
            <consortium name="The Broad Institute Genome Sequencing Center for Infectious Disease"/>
            <person name="Wu L."/>
            <person name="Ma J."/>
        </authorList>
    </citation>
    <scope>NUCLEOTIDE SEQUENCE [LARGE SCALE GENOMIC DNA]</scope>
    <source>
        <strain evidence="3">CCUG 56752</strain>
    </source>
</reference>
<feature type="transmembrane region" description="Helical" evidence="1">
    <location>
        <begin position="33"/>
        <end position="55"/>
    </location>
</feature>
<dbReference type="Proteomes" id="UP001597049">
    <property type="component" value="Unassembled WGS sequence"/>
</dbReference>
<comment type="caution">
    <text evidence="2">The sequence shown here is derived from an EMBL/GenBank/DDBJ whole genome shotgun (WGS) entry which is preliminary data.</text>
</comment>
<gene>
    <name evidence="2" type="ORF">ACFQ0R_00035</name>
</gene>
<name>A0ABW3GK50_9FLAO</name>
<keyword evidence="1" id="KW-0472">Membrane</keyword>
<keyword evidence="3" id="KW-1185">Reference proteome</keyword>
<proteinExistence type="predicted"/>
<protein>
    <submittedName>
        <fullName evidence="2">Uncharacterized protein</fullName>
    </submittedName>
</protein>
<evidence type="ECO:0000313" key="3">
    <source>
        <dbReference type="Proteomes" id="UP001597049"/>
    </source>
</evidence>
<evidence type="ECO:0000256" key="1">
    <source>
        <dbReference type="SAM" id="Phobius"/>
    </source>
</evidence>
<evidence type="ECO:0000313" key="2">
    <source>
        <dbReference type="EMBL" id="MFD0930976.1"/>
    </source>
</evidence>
<sequence length="65" mass="7224">MKTKKILRLSLGYAIVLGFIALGFFILTNSDSLLGQSIGLLNIILFVGFMIWSVYKLTKSSKVKL</sequence>
<feature type="transmembrane region" description="Helical" evidence="1">
    <location>
        <begin position="7"/>
        <end position="27"/>
    </location>
</feature>
<dbReference type="RefSeq" id="WP_379656318.1">
    <property type="nucleotide sequence ID" value="NZ_JBHTIV010000002.1"/>
</dbReference>
<organism evidence="2 3">
    <name type="scientific">Psychroflexus salinarum</name>
    <dbReference type="NCBI Taxonomy" id="546024"/>
    <lineage>
        <taxon>Bacteria</taxon>
        <taxon>Pseudomonadati</taxon>
        <taxon>Bacteroidota</taxon>
        <taxon>Flavobacteriia</taxon>
        <taxon>Flavobacteriales</taxon>
        <taxon>Flavobacteriaceae</taxon>
        <taxon>Psychroflexus</taxon>
    </lineage>
</organism>
<dbReference type="EMBL" id="JBHTIV010000002">
    <property type="protein sequence ID" value="MFD0930976.1"/>
    <property type="molecule type" value="Genomic_DNA"/>
</dbReference>